<accession>A0A2H0YTL5</accession>
<organism evidence="1 2">
    <name type="scientific">Candidatus Kerfeldbacteria bacterium CG08_land_8_20_14_0_20_42_7</name>
    <dbReference type="NCBI Taxonomy" id="2014245"/>
    <lineage>
        <taxon>Bacteria</taxon>
        <taxon>Candidatus Kerfeldiibacteriota</taxon>
    </lineage>
</organism>
<name>A0A2H0YTL5_9BACT</name>
<protein>
    <submittedName>
        <fullName evidence="1">Uncharacterized protein</fullName>
    </submittedName>
</protein>
<dbReference type="Proteomes" id="UP000228711">
    <property type="component" value="Unassembled WGS sequence"/>
</dbReference>
<gene>
    <name evidence="1" type="ORF">COT25_01285</name>
</gene>
<sequence>MVQEEDIHINLESIFQEVLAKRQEEGAFDQESYDQFVEDVLEEKLDRGELHDDDDIENWTEQLKSRWNEVEEMDAEKEDGGSI</sequence>
<dbReference type="EMBL" id="PEXV01000050">
    <property type="protein sequence ID" value="PIS41776.1"/>
    <property type="molecule type" value="Genomic_DNA"/>
</dbReference>
<reference evidence="2" key="1">
    <citation type="submission" date="2017-09" db="EMBL/GenBank/DDBJ databases">
        <title>Depth-based differentiation of microbial function through sediment-hosted aquifers and enrichment of novel symbionts in the deep terrestrial subsurface.</title>
        <authorList>
            <person name="Probst A.J."/>
            <person name="Ladd B."/>
            <person name="Jarett J.K."/>
            <person name="Geller-Mcgrath D.E."/>
            <person name="Sieber C.M.K."/>
            <person name="Emerson J.B."/>
            <person name="Anantharaman K."/>
            <person name="Thomas B.C."/>
            <person name="Malmstrom R."/>
            <person name="Stieglmeier M."/>
            <person name="Klingl A."/>
            <person name="Woyke T."/>
            <person name="Ryan C.M."/>
            <person name="Banfield J.F."/>
        </authorList>
    </citation>
    <scope>NUCLEOTIDE SEQUENCE [LARGE SCALE GENOMIC DNA]</scope>
</reference>
<evidence type="ECO:0000313" key="2">
    <source>
        <dbReference type="Proteomes" id="UP000228711"/>
    </source>
</evidence>
<proteinExistence type="predicted"/>
<evidence type="ECO:0000313" key="1">
    <source>
        <dbReference type="EMBL" id="PIS41776.1"/>
    </source>
</evidence>
<dbReference type="AlphaFoldDB" id="A0A2H0YTL5"/>
<comment type="caution">
    <text evidence="1">The sequence shown here is derived from an EMBL/GenBank/DDBJ whole genome shotgun (WGS) entry which is preliminary data.</text>
</comment>